<evidence type="ECO:0000256" key="1">
    <source>
        <dbReference type="ARBA" id="ARBA00005254"/>
    </source>
</evidence>
<dbReference type="Gene3D" id="3.40.50.10540">
    <property type="entry name" value="Crotonobetainyl-coa:carnitine coa-transferase, domain 1"/>
    <property type="match status" value="1"/>
</dbReference>
<dbReference type="Proteomes" id="UP000192674">
    <property type="component" value="Unassembled WGS sequence"/>
</dbReference>
<name>A0A1W2FLX1_KIBAR</name>
<dbReference type="GO" id="GO:0008410">
    <property type="term" value="F:CoA-transferase activity"/>
    <property type="evidence" value="ECO:0007669"/>
    <property type="project" value="TreeGrafter"/>
</dbReference>
<evidence type="ECO:0000256" key="3">
    <source>
        <dbReference type="RuleBase" id="RU003707"/>
    </source>
</evidence>
<dbReference type="Pfam" id="PF02515">
    <property type="entry name" value="CoA_transf_3"/>
    <property type="match status" value="1"/>
</dbReference>
<dbReference type="InterPro" id="IPR023606">
    <property type="entry name" value="CoA-Trfase_III_dom_1_sf"/>
</dbReference>
<organism evidence="4 5">
    <name type="scientific">Kibdelosporangium aridum</name>
    <dbReference type="NCBI Taxonomy" id="2030"/>
    <lineage>
        <taxon>Bacteria</taxon>
        <taxon>Bacillati</taxon>
        <taxon>Actinomycetota</taxon>
        <taxon>Actinomycetes</taxon>
        <taxon>Pseudonocardiales</taxon>
        <taxon>Pseudonocardiaceae</taxon>
        <taxon>Kibdelosporangium</taxon>
    </lineage>
</organism>
<dbReference type="SUPFAM" id="SSF52096">
    <property type="entry name" value="ClpP/crotonase"/>
    <property type="match status" value="1"/>
</dbReference>
<proteinExistence type="inferred from homology"/>
<dbReference type="CDD" id="cd06558">
    <property type="entry name" value="crotonase-like"/>
    <property type="match status" value="1"/>
</dbReference>
<dbReference type="InterPro" id="IPR018376">
    <property type="entry name" value="Enoyl-CoA_hyd/isom_CS"/>
</dbReference>
<dbReference type="InterPro" id="IPR050483">
    <property type="entry name" value="CoA-transferase_III_domain"/>
</dbReference>
<dbReference type="SUPFAM" id="SSF89796">
    <property type="entry name" value="CoA-transferase family III (CaiB/BaiF)"/>
    <property type="match status" value="1"/>
</dbReference>
<dbReference type="PROSITE" id="PS00166">
    <property type="entry name" value="ENOYL_COA_HYDRATASE"/>
    <property type="match status" value="1"/>
</dbReference>
<evidence type="ECO:0000313" key="5">
    <source>
        <dbReference type="Proteomes" id="UP000192674"/>
    </source>
</evidence>
<protein>
    <submittedName>
        <fullName evidence="4">Crotonobetainyl-CoA:carnitine CoA-transferase CaiB</fullName>
    </submittedName>
</protein>
<dbReference type="InterPro" id="IPR003673">
    <property type="entry name" value="CoA-Trfase_fam_III"/>
</dbReference>
<accession>A0A1W2FLX1</accession>
<dbReference type="Pfam" id="PF00378">
    <property type="entry name" value="ECH_1"/>
    <property type="match status" value="1"/>
</dbReference>
<keyword evidence="2 4" id="KW-0808">Transferase</keyword>
<dbReference type="InterPro" id="IPR044855">
    <property type="entry name" value="CoA-Trfase_III_dom3_sf"/>
</dbReference>
<dbReference type="InterPro" id="IPR001753">
    <property type="entry name" value="Enoyl-CoA_hydra/iso"/>
</dbReference>
<evidence type="ECO:0000313" key="4">
    <source>
        <dbReference type="EMBL" id="SMD22935.1"/>
    </source>
</evidence>
<dbReference type="Gene3D" id="1.10.12.10">
    <property type="entry name" value="Lyase 2-enoyl-coa Hydratase, Chain A, domain 2"/>
    <property type="match status" value="1"/>
</dbReference>
<dbReference type="AlphaFoldDB" id="A0A1W2FLX1"/>
<dbReference type="EMBL" id="FWXV01000008">
    <property type="protein sequence ID" value="SMD22935.1"/>
    <property type="molecule type" value="Genomic_DNA"/>
</dbReference>
<dbReference type="RefSeq" id="WP_200825869.1">
    <property type="nucleotide sequence ID" value="NZ_FWXV01000008.1"/>
</dbReference>
<gene>
    <name evidence="4" type="ORF">SAMN05661093_07716</name>
</gene>
<evidence type="ECO:0000256" key="2">
    <source>
        <dbReference type="ARBA" id="ARBA00022679"/>
    </source>
</evidence>
<reference evidence="4 5" key="1">
    <citation type="submission" date="2017-04" db="EMBL/GenBank/DDBJ databases">
        <authorList>
            <person name="Afonso C.L."/>
            <person name="Miller P.J."/>
            <person name="Scott M.A."/>
            <person name="Spackman E."/>
            <person name="Goraichik I."/>
            <person name="Dimitrov K.M."/>
            <person name="Suarez D.L."/>
            <person name="Swayne D.E."/>
        </authorList>
    </citation>
    <scope>NUCLEOTIDE SEQUENCE [LARGE SCALE GENOMIC DNA]</scope>
    <source>
        <strain evidence="4 5">DSM 43828</strain>
    </source>
</reference>
<dbReference type="PANTHER" id="PTHR48207:SF3">
    <property type="entry name" value="SUCCINATE--HYDROXYMETHYLGLUTARATE COA-TRANSFERASE"/>
    <property type="match status" value="1"/>
</dbReference>
<comment type="similarity">
    <text evidence="1 3">Belongs to the enoyl-CoA hydratase/isomerase family.</text>
</comment>
<dbReference type="InterPro" id="IPR014748">
    <property type="entry name" value="Enoyl-CoA_hydra_C"/>
</dbReference>
<dbReference type="Gene3D" id="3.90.226.10">
    <property type="entry name" value="2-enoyl-CoA Hydratase, Chain A, domain 1"/>
    <property type="match status" value="1"/>
</dbReference>
<dbReference type="PANTHER" id="PTHR48207">
    <property type="entry name" value="SUCCINATE--HYDROXYMETHYLGLUTARATE COA-TRANSFERASE"/>
    <property type="match status" value="1"/>
</dbReference>
<dbReference type="InterPro" id="IPR029045">
    <property type="entry name" value="ClpP/crotonase-like_dom_sf"/>
</dbReference>
<keyword evidence="5" id="KW-1185">Reference proteome</keyword>
<dbReference type="Gene3D" id="3.30.1540.10">
    <property type="entry name" value="formyl-coa transferase, domain 3"/>
    <property type="match status" value="1"/>
</dbReference>
<sequence length="680" mass="74314">MLPLDGFRILDLTRFLSGPYCTMVLAEFGADVVKVEQPVSGDDSRRLAPKVNGESYPFAMPNRSKRSVSLDLRANRGRDAFLRLAAEADLVIENFRPGVVKRLGIDYETLKRGNEDLIYCSISGFGQTGPYRDRPGFDIMAQGTAGFLRMTGHPDGRPTKVGIAINDIAAGVTAVYSIFAAELVRAKTGRGQHLDISLVDAGLAWTVWESGAYFGGGETPEPTGTRHRRSTPYQAYRTINGYVTIGANNDRLWERFVTRVVDKPEWLTDERFATLPDRMAHIDQLEAEIEAITATKTTDEWVEILDKAGVPGGHVLTYEEALRDPHIQSRGMIVDLDHPIIGAMKTIAPPTRFSGLDVKVRGPAPWLGQHTTEVLGEAGFSKDEIDALYADGIAFDAHPELHPASVGKIGTNDRAPRIGARLMSDDLVVERDGAVATVVLNRPNSHNAITLEMYKAIPALFATLDSDESVKVVVIRGAGTTAFASGADISEFEEVRGNAKDAKSYNQCVAAAEHAIENVTKPTIALIHGYCIGGGCGLALSADLRFGDDRTRMAITPAKLGLVYSLESTKRLVDLVGPARTKWILMSGQQIGAEQAHRLGLLDDVAPVEDLDELTYDFAKLLTTRAQFSVRAAKQIVGRILSGQVEDDEDTIKLRNTSFDTEDYAEGVRAFLEKRTPRFR</sequence>